<evidence type="ECO:0000256" key="1">
    <source>
        <dbReference type="SAM" id="MobiDB-lite"/>
    </source>
</evidence>
<sequence>MADPASSGDDSFNEHGKGPAQVANGEDVSASDIGGSAAQQIPTSASSTMISTSSLIKSEGQLSATDMEPGFPIPSSAVPTSIVSEAKSAIQGQDESLTISGHLSASISSTFTFTTPPTSISFEMTTESAKPTHEPTPASITPAPALPLPSDDADKDAHKISPGIIAAIVVPLLLLLMIFSFLGYWLHRRSINQRKARELEKRAEWLDPEYIELVRRELLGLDPDKTSYPSSAADGTKGQDFNELGMVGDMAWRSRGSFRLTSRNVRVSSRGLRTRTTENGSPVALNRKNMGSSITLSEGEWFSIDPSLATTDNNIPPQSEAQSQSQKPHRLPPPFFDPRGSRRESQIGLAIPLPRSLSVSRPYSTAGYGTTGGLLTGDGYEALWLARRARRSRSPLPLPRMPLQGPDDEDDDVKETYLTAITSGSQESTQVGSGSASLRSDDKLNPKPVSGGHASSSDTLSTALALASSETQQQPHSQTRSATTGVNNTTTSTMTTTSRSAAAAAATTTTMADDAEQKRNEATRVSSPGAKTSGRRWKVFRGRREVVAGGRQEGAGNDEVVRDVLRERLAGVKGMFGGH</sequence>
<proteinExistence type="predicted"/>
<dbReference type="InParanoid" id="W2SEV8"/>
<keyword evidence="2" id="KW-1133">Transmembrane helix</keyword>
<dbReference type="HOGENOM" id="CLU_470914_0_0_1"/>
<feature type="region of interest" description="Disordered" evidence="1">
    <location>
        <begin position="420"/>
        <end position="534"/>
    </location>
</feature>
<dbReference type="GeneID" id="19968700"/>
<feature type="region of interest" description="Disordered" evidence="1">
    <location>
        <begin position="306"/>
        <end position="349"/>
    </location>
</feature>
<accession>W2SEV8</accession>
<feature type="compositionally biased region" description="Low complexity" evidence="1">
    <location>
        <begin position="479"/>
        <end position="512"/>
    </location>
</feature>
<keyword evidence="2" id="KW-0812">Transmembrane</keyword>
<reference evidence="3 4" key="1">
    <citation type="submission" date="2013-03" db="EMBL/GenBank/DDBJ databases">
        <title>The Genome Sequence of Phialophora europaea CBS 101466.</title>
        <authorList>
            <consortium name="The Broad Institute Genomics Platform"/>
            <person name="Cuomo C."/>
            <person name="de Hoog S."/>
            <person name="Gorbushina A."/>
            <person name="Walker B."/>
            <person name="Young S.K."/>
            <person name="Zeng Q."/>
            <person name="Gargeya S."/>
            <person name="Fitzgerald M."/>
            <person name="Haas B."/>
            <person name="Abouelleil A."/>
            <person name="Allen A.W."/>
            <person name="Alvarado L."/>
            <person name="Arachchi H.M."/>
            <person name="Berlin A.M."/>
            <person name="Chapman S.B."/>
            <person name="Gainer-Dewar J."/>
            <person name="Goldberg J."/>
            <person name="Griggs A."/>
            <person name="Gujja S."/>
            <person name="Hansen M."/>
            <person name="Howarth C."/>
            <person name="Imamovic A."/>
            <person name="Ireland A."/>
            <person name="Larimer J."/>
            <person name="McCowan C."/>
            <person name="Murphy C."/>
            <person name="Pearson M."/>
            <person name="Poon T.W."/>
            <person name="Priest M."/>
            <person name="Roberts A."/>
            <person name="Saif S."/>
            <person name="Shea T."/>
            <person name="Sisk P."/>
            <person name="Sykes S."/>
            <person name="Wortman J."/>
            <person name="Nusbaum C."/>
            <person name="Birren B."/>
        </authorList>
    </citation>
    <scope>NUCLEOTIDE SEQUENCE [LARGE SCALE GENOMIC DNA]</scope>
    <source>
        <strain evidence="3 4">CBS 101466</strain>
    </source>
</reference>
<feature type="compositionally biased region" description="Low complexity" evidence="1">
    <location>
        <begin position="41"/>
        <end position="52"/>
    </location>
</feature>
<gene>
    <name evidence="3" type="ORF">HMPREF1541_01361</name>
</gene>
<feature type="compositionally biased region" description="Polar residues" evidence="1">
    <location>
        <begin position="420"/>
        <end position="438"/>
    </location>
</feature>
<dbReference type="AlphaFoldDB" id="W2SEV8"/>
<feature type="region of interest" description="Disordered" evidence="1">
    <location>
        <begin position="126"/>
        <end position="150"/>
    </location>
</feature>
<dbReference type="eggNOG" id="ENOG502T5F5">
    <property type="taxonomic scope" value="Eukaryota"/>
</dbReference>
<protein>
    <submittedName>
        <fullName evidence="3">Uncharacterized protein</fullName>
    </submittedName>
</protein>
<organism evidence="3 4">
    <name type="scientific">Cyphellophora europaea (strain CBS 101466)</name>
    <name type="common">Phialophora europaea</name>
    <dbReference type="NCBI Taxonomy" id="1220924"/>
    <lineage>
        <taxon>Eukaryota</taxon>
        <taxon>Fungi</taxon>
        <taxon>Dikarya</taxon>
        <taxon>Ascomycota</taxon>
        <taxon>Pezizomycotina</taxon>
        <taxon>Eurotiomycetes</taxon>
        <taxon>Chaetothyriomycetidae</taxon>
        <taxon>Chaetothyriales</taxon>
        <taxon>Cyphellophoraceae</taxon>
        <taxon>Cyphellophora</taxon>
    </lineage>
</organism>
<keyword evidence="4" id="KW-1185">Reference proteome</keyword>
<dbReference type="Proteomes" id="UP000030752">
    <property type="component" value="Unassembled WGS sequence"/>
</dbReference>
<evidence type="ECO:0000313" key="3">
    <source>
        <dbReference type="EMBL" id="ETN47170.1"/>
    </source>
</evidence>
<dbReference type="VEuPathDB" id="FungiDB:HMPREF1541_01361"/>
<feature type="compositionally biased region" description="Polar residues" evidence="1">
    <location>
        <begin position="308"/>
        <end position="326"/>
    </location>
</feature>
<name>W2SEV8_CYPE1</name>
<feature type="transmembrane region" description="Helical" evidence="2">
    <location>
        <begin position="164"/>
        <end position="186"/>
    </location>
</feature>
<dbReference type="EMBL" id="KB822711">
    <property type="protein sequence ID" value="ETN47170.1"/>
    <property type="molecule type" value="Genomic_DNA"/>
</dbReference>
<keyword evidence="2" id="KW-0472">Membrane</keyword>
<feature type="compositionally biased region" description="Low complexity" evidence="1">
    <location>
        <begin position="454"/>
        <end position="471"/>
    </location>
</feature>
<dbReference type="RefSeq" id="XP_008711882.1">
    <property type="nucleotide sequence ID" value="XM_008713660.1"/>
</dbReference>
<evidence type="ECO:0000313" key="4">
    <source>
        <dbReference type="Proteomes" id="UP000030752"/>
    </source>
</evidence>
<evidence type="ECO:0000256" key="2">
    <source>
        <dbReference type="SAM" id="Phobius"/>
    </source>
</evidence>
<feature type="region of interest" description="Disordered" evidence="1">
    <location>
        <begin position="1"/>
        <end position="52"/>
    </location>
</feature>